<comment type="caution">
    <text evidence="9">The sequence shown here is derived from an EMBL/GenBank/DDBJ whole genome shotgun (WGS) entry which is preliminary data.</text>
</comment>
<proteinExistence type="inferred from homology"/>
<accession>A0A0R1WCG6</accession>
<evidence type="ECO:0000256" key="2">
    <source>
        <dbReference type="ARBA" id="ARBA00022618"/>
    </source>
</evidence>
<comment type="subcellular location">
    <subcellularLocation>
        <location evidence="7">Cell membrane</location>
        <topology evidence="7">Single-pass type II membrane protein</topology>
    </subcellularLocation>
    <text evidence="7">Localizes to the division septum where it forms a ring structure.</text>
</comment>
<comment type="function">
    <text evidence="7">Essential cell division protein.</text>
</comment>
<organism evidence="9 10">
    <name type="scientific">Paucilactobacillus suebicus DSM 5007 = KCTC 3549</name>
    <dbReference type="NCBI Taxonomy" id="1423807"/>
    <lineage>
        <taxon>Bacteria</taxon>
        <taxon>Bacillati</taxon>
        <taxon>Bacillota</taxon>
        <taxon>Bacilli</taxon>
        <taxon>Lactobacillales</taxon>
        <taxon>Lactobacillaceae</taxon>
        <taxon>Paucilactobacillus</taxon>
    </lineage>
</organism>
<comment type="similarity">
    <text evidence="7">Belongs to the FtsL family.</text>
</comment>
<protein>
    <recommendedName>
        <fullName evidence="7">Cell division protein FtsL</fullName>
    </recommendedName>
</protein>
<dbReference type="PATRIC" id="fig|1423807.3.peg.2381"/>
<evidence type="ECO:0000256" key="1">
    <source>
        <dbReference type="ARBA" id="ARBA00022475"/>
    </source>
</evidence>
<dbReference type="STRING" id="1423807.FD16_GL002314"/>
<feature type="region of interest" description="Disordered" evidence="8">
    <location>
        <begin position="1"/>
        <end position="34"/>
    </location>
</feature>
<feature type="compositionally biased region" description="Polar residues" evidence="8">
    <location>
        <begin position="15"/>
        <end position="27"/>
    </location>
</feature>
<keyword evidence="2 7" id="KW-0132">Cell division</keyword>
<keyword evidence="3 7" id="KW-0812">Transmembrane</keyword>
<dbReference type="HAMAP" id="MF_00910">
    <property type="entry name" value="FtsL"/>
    <property type="match status" value="1"/>
</dbReference>
<evidence type="ECO:0000313" key="9">
    <source>
        <dbReference type="EMBL" id="KRM12563.1"/>
    </source>
</evidence>
<dbReference type="GO" id="GO:0005886">
    <property type="term" value="C:plasma membrane"/>
    <property type="evidence" value="ECO:0007669"/>
    <property type="project" value="UniProtKB-SubCell"/>
</dbReference>
<evidence type="ECO:0000256" key="5">
    <source>
        <dbReference type="ARBA" id="ARBA00023136"/>
    </source>
</evidence>
<dbReference type="RefSeq" id="WP_010622433.1">
    <property type="nucleotide sequence ID" value="NZ_AZGF01000007.1"/>
</dbReference>
<keyword evidence="5 7" id="KW-0472">Membrane</keyword>
<name>A0A0R1WCG6_9LACO</name>
<reference evidence="9 10" key="1">
    <citation type="journal article" date="2015" name="Genome Announc.">
        <title>Expanding the biotechnology potential of lactobacilli through comparative genomics of 213 strains and associated genera.</title>
        <authorList>
            <person name="Sun Z."/>
            <person name="Harris H.M."/>
            <person name="McCann A."/>
            <person name="Guo C."/>
            <person name="Argimon S."/>
            <person name="Zhang W."/>
            <person name="Yang X."/>
            <person name="Jeffery I.B."/>
            <person name="Cooney J.C."/>
            <person name="Kagawa T.F."/>
            <person name="Liu W."/>
            <person name="Song Y."/>
            <person name="Salvetti E."/>
            <person name="Wrobel A."/>
            <person name="Rasinkangas P."/>
            <person name="Parkhill J."/>
            <person name="Rea M.C."/>
            <person name="O'Sullivan O."/>
            <person name="Ritari J."/>
            <person name="Douillard F.P."/>
            <person name="Paul Ross R."/>
            <person name="Yang R."/>
            <person name="Briner A.E."/>
            <person name="Felis G.E."/>
            <person name="de Vos W.M."/>
            <person name="Barrangou R."/>
            <person name="Klaenhammer T.R."/>
            <person name="Caufield P.W."/>
            <person name="Cui Y."/>
            <person name="Zhang H."/>
            <person name="O'Toole P.W."/>
        </authorList>
    </citation>
    <scope>NUCLEOTIDE SEQUENCE [LARGE SCALE GENOMIC DNA]</scope>
    <source>
        <strain evidence="9 10">DSM 5007</strain>
    </source>
</reference>
<dbReference type="Proteomes" id="UP000051820">
    <property type="component" value="Unassembled WGS sequence"/>
</dbReference>
<evidence type="ECO:0000256" key="3">
    <source>
        <dbReference type="ARBA" id="ARBA00022692"/>
    </source>
</evidence>
<dbReference type="OrthoDB" id="2295363at2"/>
<keyword evidence="10" id="KW-1185">Reference proteome</keyword>
<keyword evidence="6 7" id="KW-0131">Cell cycle</keyword>
<evidence type="ECO:0000313" key="10">
    <source>
        <dbReference type="Proteomes" id="UP000051820"/>
    </source>
</evidence>
<evidence type="ECO:0000256" key="6">
    <source>
        <dbReference type="ARBA" id="ARBA00023306"/>
    </source>
</evidence>
<evidence type="ECO:0000256" key="8">
    <source>
        <dbReference type="SAM" id="MobiDB-lite"/>
    </source>
</evidence>
<dbReference type="GO" id="GO:0043093">
    <property type="term" value="P:FtsZ-dependent cytokinesis"/>
    <property type="evidence" value="ECO:0007669"/>
    <property type="project" value="UniProtKB-UniRule"/>
</dbReference>
<gene>
    <name evidence="7" type="primary">ftsL</name>
    <name evidence="9" type="ORF">FD16_GL002314</name>
</gene>
<evidence type="ECO:0000256" key="4">
    <source>
        <dbReference type="ARBA" id="ARBA00022989"/>
    </source>
</evidence>
<sequence length="127" mass="13922">MASNAAKQLPLEELSISQPQRKQQPVTEPNVVPAPDKVGWSKFEKALVTVCGIVLTFMMISLVSAKIAVTNAQHNLQNVNSQITKVNNKNTSANQVISELTSQKHLEQVAQKYGLTISNSNIRNVIK</sequence>
<dbReference type="EMBL" id="AZGF01000007">
    <property type="protein sequence ID" value="KRM12563.1"/>
    <property type="molecule type" value="Genomic_DNA"/>
</dbReference>
<dbReference type="AlphaFoldDB" id="A0A0R1WCG6"/>
<feature type="transmembrane region" description="Helical" evidence="7">
    <location>
        <begin position="46"/>
        <end position="69"/>
    </location>
</feature>
<dbReference type="InterPro" id="IPR011922">
    <property type="entry name" value="Cell_div_FtsL"/>
</dbReference>
<keyword evidence="1 7" id="KW-1003">Cell membrane</keyword>
<evidence type="ECO:0000256" key="7">
    <source>
        <dbReference type="HAMAP-Rule" id="MF_00910"/>
    </source>
</evidence>
<dbReference type="eggNOG" id="COG4839">
    <property type="taxonomic scope" value="Bacteria"/>
</dbReference>
<keyword evidence="4 7" id="KW-1133">Transmembrane helix</keyword>
<dbReference type="GO" id="GO:0032153">
    <property type="term" value="C:cell division site"/>
    <property type="evidence" value="ECO:0007669"/>
    <property type="project" value="UniProtKB-UniRule"/>
</dbReference>